<evidence type="ECO:0000256" key="2">
    <source>
        <dbReference type="SAM" id="SignalP"/>
    </source>
</evidence>
<keyword evidence="4" id="KW-1185">Reference proteome</keyword>
<accession>A0A444YC49</accession>
<sequence>MARLLLVHPVLSAVVLGLLVALSTPGASARPCRSFLISSYTFSLPSSDDPSLPSSSTLTTFTEIHSFRHFPSKVFFTRSISDSSVGMTEPRRRSPETRPAATLGFSAEEFGSLRDRTKDLLSVFAALLFGVGCGALTATTIYLVWSSFSSRHDYSYDDYLDDEEDEKINNSKKLGYVKIPEAKAEAIPAPTKDAV</sequence>
<evidence type="ECO:0000313" key="3">
    <source>
        <dbReference type="EMBL" id="RYQ99493.1"/>
    </source>
</evidence>
<organism evidence="3 4">
    <name type="scientific">Arachis hypogaea</name>
    <name type="common">Peanut</name>
    <dbReference type="NCBI Taxonomy" id="3818"/>
    <lineage>
        <taxon>Eukaryota</taxon>
        <taxon>Viridiplantae</taxon>
        <taxon>Streptophyta</taxon>
        <taxon>Embryophyta</taxon>
        <taxon>Tracheophyta</taxon>
        <taxon>Spermatophyta</taxon>
        <taxon>Magnoliopsida</taxon>
        <taxon>eudicotyledons</taxon>
        <taxon>Gunneridae</taxon>
        <taxon>Pentapetalae</taxon>
        <taxon>rosids</taxon>
        <taxon>fabids</taxon>
        <taxon>Fabales</taxon>
        <taxon>Fabaceae</taxon>
        <taxon>Papilionoideae</taxon>
        <taxon>50 kb inversion clade</taxon>
        <taxon>dalbergioids sensu lato</taxon>
        <taxon>Dalbergieae</taxon>
        <taxon>Pterocarpus clade</taxon>
        <taxon>Arachis</taxon>
    </lineage>
</organism>
<keyword evidence="1" id="KW-0812">Transmembrane</keyword>
<comment type="caution">
    <text evidence="3">The sequence shown here is derived from an EMBL/GenBank/DDBJ whole genome shotgun (WGS) entry which is preliminary data.</text>
</comment>
<dbReference type="Proteomes" id="UP000289738">
    <property type="component" value="Chromosome B07"/>
</dbReference>
<protein>
    <recommendedName>
        <fullName evidence="5">Transmembrane protein</fullName>
    </recommendedName>
</protein>
<feature type="transmembrane region" description="Helical" evidence="1">
    <location>
        <begin position="120"/>
        <end position="145"/>
    </location>
</feature>
<evidence type="ECO:0000256" key="1">
    <source>
        <dbReference type="SAM" id="Phobius"/>
    </source>
</evidence>
<dbReference type="STRING" id="3818.A0A444YC49"/>
<dbReference type="Gramene" id="arahy.Tifrunner.gnm2.ann2.Ah17g147500.1">
    <property type="protein sequence ID" value="arahy.Tifrunner.gnm2.ann2.Ah17g147500.1-CDS-1"/>
    <property type="gene ID" value="arahy.Tifrunner.gnm2.ann2.Ah17g147500"/>
</dbReference>
<feature type="signal peptide" evidence="2">
    <location>
        <begin position="1"/>
        <end position="29"/>
    </location>
</feature>
<keyword evidence="1" id="KW-1133">Transmembrane helix</keyword>
<proteinExistence type="predicted"/>
<feature type="chain" id="PRO_5019417247" description="Transmembrane protein" evidence="2">
    <location>
        <begin position="30"/>
        <end position="195"/>
    </location>
</feature>
<dbReference type="EMBL" id="SDMP01000017">
    <property type="protein sequence ID" value="RYQ99493.1"/>
    <property type="molecule type" value="Genomic_DNA"/>
</dbReference>
<evidence type="ECO:0008006" key="5">
    <source>
        <dbReference type="Google" id="ProtNLM"/>
    </source>
</evidence>
<evidence type="ECO:0000313" key="4">
    <source>
        <dbReference type="Proteomes" id="UP000289738"/>
    </source>
</evidence>
<dbReference type="AlphaFoldDB" id="A0A444YC49"/>
<name>A0A444YC49_ARAHY</name>
<dbReference type="PANTHER" id="PTHR35107:SF2">
    <property type="entry name" value="EXPRESSED PROTEIN"/>
    <property type="match status" value="1"/>
</dbReference>
<reference evidence="3 4" key="1">
    <citation type="submission" date="2019-01" db="EMBL/GenBank/DDBJ databases">
        <title>Sequencing of cultivated peanut Arachis hypogaea provides insights into genome evolution and oil improvement.</title>
        <authorList>
            <person name="Chen X."/>
        </authorList>
    </citation>
    <scope>NUCLEOTIDE SEQUENCE [LARGE SCALE GENOMIC DNA]</scope>
    <source>
        <strain evidence="4">cv. Fuhuasheng</strain>
        <tissue evidence="3">Leaves</tissue>
    </source>
</reference>
<keyword evidence="1" id="KW-0472">Membrane</keyword>
<dbReference type="OrthoDB" id="769005at2759"/>
<keyword evidence="2" id="KW-0732">Signal</keyword>
<gene>
    <name evidence="3" type="ORF">Ahy_B07g087430</name>
</gene>
<dbReference type="PANTHER" id="PTHR35107">
    <property type="entry name" value="EXPRESSED PROTEIN"/>
    <property type="match status" value="1"/>
</dbReference>